<protein>
    <recommendedName>
        <fullName evidence="3">Probable chemoreceptor glutamine deamidase CheD</fullName>
        <ecNumber evidence="3">3.5.1.44</ecNumber>
    </recommendedName>
</protein>
<dbReference type="Gene3D" id="3.30.1330.200">
    <property type="match status" value="1"/>
</dbReference>
<dbReference type="SUPFAM" id="SSF64438">
    <property type="entry name" value="CNF1/YfiH-like putative cysteine hydrolases"/>
    <property type="match status" value="1"/>
</dbReference>
<evidence type="ECO:0000313" key="5">
    <source>
        <dbReference type="Proteomes" id="UP000321124"/>
    </source>
</evidence>
<dbReference type="InterPro" id="IPR005659">
    <property type="entry name" value="Chemorcpt_Glu_NH3ase_CheD"/>
</dbReference>
<comment type="similarity">
    <text evidence="3">Belongs to the CheD family.</text>
</comment>
<reference evidence="4 5" key="1">
    <citation type="journal article" date="2019" name="Ecotoxicol. Environ. Saf.">
        <title>Microbial characterization of heavy metal resistant bacterial strains isolated from an electroplating wastewater treatment plant.</title>
        <authorList>
            <person name="Cai X."/>
            <person name="Zheng X."/>
            <person name="Zhang D."/>
            <person name="Iqbal W."/>
            <person name="Liu C."/>
            <person name="Yang B."/>
            <person name="Zhao X."/>
            <person name="Lu X."/>
            <person name="Mao Y."/>
        </authorList>
    </citation>
    <scope>NUCLEOTIDE SEQUENCE [LARGE SCALE GENOMIC DNA]</scope>
    <source>
        <strain evidence="4 5">Ni1-3</strain>
    </source>
</reference>
<keyword evidence="4" id="KW-0675">Receptor</keyword>
<dbReference type="KEGG" id="sdeo:D0436_11155"/>
<dbReference type="InterPro" id="IPR011324">
    <property type="entry name" value="Cytotoxic_necrot_fac-like_cat"/>
</dbReference>
<dbReference type="PANTHER" id="PTHR35147">
    <property type="entry name" value="CHEMORECEPTOR GLUTAMINE DEAMIDASE CHED-RELATED"/>
    <property type="match status" value="1"/>
</dbReference>
<dbReference type="NCBIfam" id="NF010013">
    <property type="entry name" value="PRK13487.1"/>
    <property type="match status" value="1"/>
</dbReference>
<dbReference type="RefSeq" id="WP_208662733.1">
    <property type="nucleotide sequence ID" value="NZ_CP031775.2"/>
</dbReference>
<proteinExistence type="inferred from homology"/>
<dbReference type="Proteomes" id="UP000321124">
    <property type="component" value="Chromosome"/>
</dbReference>
<comment type="catalytic activity">
    <reaction evidence="3">
        <text>L-glutaminyl-[protein] + H2O = L-glutamyl-[protein] + NH4(+)</text>
        <dbReference type="Rhea" id="RHEA:16441"/>
        <dbReference type="Rhea" id="RHEA-COMP:10207"/>
        <dbReference type="Rhea" id="RHEA-COMP:10208"/>
        <dbReference type="ChEBI" id="CHEBI:15377"/>
        <dbReference type="ChEBI" id="CHEBI:28938"/>
        <dbReference type="ChEBI" id="CHEBI:29973"/>
        <dbReference type="ChEBI" id="CHEBI:30011"/>
        <dbReference type="EC" id="3.5.1.44"/>
    </reaction>
</comment>
<dbReference type="PANTHER" id="PTHR35147:SF2">
    <property type="entry name" value="CHEMORECEPTOR GLUTAMINE DEAMIDASE CHED-RELATED"/>
    <property type="match status" value="1"/>
</dbReference>
<gene>
    <name evidence="3 4" type="primary">cheD</name>
    <name evidence="4" type="ORF">D0436_11155</name>
</gene>
<dbReference type="HAMAP" id="MF_01440">
    <property type="entry name" value="CheD"/>
    <property type="match status" value="1"/>
</dbReference>
<dbReference type="GO" id="GO:0050568">
    <property type="term" value="F:protein-glutamine glutaminase activity"/>
    <property type="evidence" value="ECO:0007669"/>
    <property type="project" value="UniProtKB-UniRule"/>
</dbReference>
<dbReference type="EC" id="3.5.1.44" evidence="3"/>
<dbReference type="Pfam" id="PF03975">
    <property type="entry name" value="CheD"/>
    <property type="match status" value="1"/>
</dbReference>
<evidence type="ECO:0000256" key="3">
    <source>
        <dbReference type="HAMAP-Rule" id="MF_01440"/>
    </source>
</evidence>
<dbReference type="EMBL" id="CP031775">
    <property type="protein sequence ID" value="QDZ90978.1"/>
    <property type="molecule type" value="Genomic_DNA"/>
</dbReference>
<comment type="function">
    <text evidence="3">Probably deamidates glutamine residues to glutamate on methyl-accepting chemotaxis receptors (MCPs), playing an important role in chemotaxis.</text>
</comment>
<keyword evidence="1 3" id="KW-0145">Chemotaxis</keyword>
<dbReference type="GO" id="GO:0006935">
    <property type="term" value="P:chemotaxis"/>
    <property type="evidence" value="ECO:0007669"/>
    <property type="project" value="UniProtKB-UniRule"/>
</dbReference>
<dbReference type="InterPro" id="IPR038592">
    <property type="entry name" value="CheD-like_sf"/>
</dbReference>
<evidence type="ECO:0000256" key="1">
    <source>
        <dbReference type="ARBA" id="ARBA00022500"/>
    </source>
</evidence>
<keyword evidence="2 3" id="KW-0378">Hydrolase</keyword>
<accession>A0A5B8QY92</accession>
<sequence>MQKPNIEYPAAGPNRYFDHLFDCEAVKILPGEYYATREDTLIVTVLGSCISVCLYDLERKIGGMNHFLLPNDNGHGTGLLTDSARYGVYAMELLINELLKLGARRHFLEAKVFGGGNMLSGLTVQNIGERNAEFVLEYLRMEQIPVIAADLLDIYPRKVYFFPDSGLVKVRKIKTMHNSTIMDRESEYRLRIKNLPRGGDVELFGD</sequence>
<evidence type="ECO:0000256" key="2">
    <source>
        <dbReference type="ARBA" id="ARBA00022801"/>
    </source>
</evidence>
<dbReference type="CDD" id="cd16352">
    <property type="entry name" value="CheD"/>
    <property type="match status" value="1"/>
</dbReference>
<evidence type="ECO:0000313" key="4">
    <source>
        <dbReference type="EMBL" id="QDZ90978.1"/>
    </source>
</evidence>
<dbReference type="AlphaFoldDB" id="A0A5B8QY92"/>
<organism evidence="4 5">
    <name type="scientific">Shewanella decolorationis</name>
    <dbReference type="NCBI Taxonomy" id="256839"/>
    <lineage>
        <taxon>Bacteria</taxon>
        <taxon>Pseudomonadati</taxon>
        <taxon>Pseudomonadota</taxon>
        <taxon>Gammaproteobacteria</taxon>
        <taxon>Alteromonadales</taxon>
        <taxon>Shewanellaceae</taxon>
        <taxon>Shewanella</taxon>
    </lineage>
</organism>
<name>A0A5B8QY92_9GAMM</name>